<dbReference type="GO" id="GO:0006313">
    <property type="term" value="P:DNA transposition"/>
    <property type="evidence" value="ECO:0007669"/>
    <property type="project" value="UniProtKB-UniRule"/>
</dbReference>
<dbReference type="PANTHER" id="PTHR33217:SF7">
    <property type="entry name" value="TRANSPOSASE FOR INSERTION SEQUENCE ELEMENT IS1081"/>
    <property type="match status" value="1"/>
</dbReference>
<keyword evidence="4 6" id="KW-0238">DNA-binding</keyword>
<evidence type="ECO:0000256" key="1">
    <source>
        <dbReference type="ARBA" id="ARBA00002190"/>
    </source>
</evidence>
<organism evidence="7 8">
    <name type="scientific">Thermoclostridium caenicola</name>
    <dbReference type="NCBI Taxonomy" id="659425"/>
    <lineage>
        <taxon>Bacteria</taxon>
        <taxon>Bacillati</taxon>
        <taxon>Bacillota</taxon>
        <taxon>Clostridia</taxon>
        <taxon>Eubacteriales</taxon>
        <taxon>Oscillospiraceae</taxon>
        <taxon>Thermoclostridium</taxon>
    </lineage>
</organism>
<protein>
    <recommendedName>
        <fullName evidence="6">Mutator family transposase</fullName>
    </recommendedName>
</protein>
<dbReference type="Proteomes" id="UP000324781">
    <property type="component" value="Unassembled WGS sequence"/>
</dbReference>
<reference evidence="7 8" key="1">
    <citation type="submission" date="2016-11" db="EMBL/GenBank/DDBJ databases">
        <authorList>
            <person name="Varghese N."/>
            <person name="Submissions S."/>
        </authorList>
    </citation>
    <scope>NUCLEOTIDE SEQUENCE [LARGE SCALE GENOMIC DNA]</scope>
    <source>
        <strain evidence="7 8">DSM 19027</strain>
    </source>
</reference>
<keyword evidence="3 6" id="KW-0815">Transposition</keyword>
<gene>
    <name evidence="7" type="ORF">SAMN05444373_11121</name>
</gene>
<dbReference type="NCBIfam" id="NF033543">
    <property type="entry name" value="transpos_IS256"/>
    <property type="match status" value="1"/>
</dbReference>
<evidence type="ECO:0000256" key="6">
    <source>
        <dbReference type="RuleBase" id="RU365089"/>
    </source>
</evidence>
<evidence type="ECO:0000313" key="8">
    <source>
        <dbReference type="Proteomes" id="UP000324781"/>
    </source>
</evidence>
<evidence type="ECO:0000313" key="7">
    <source>
        <dbReference type="EMBL" id="SHJ64485.1"/>
    </source>
</evidence>
<comment type="similarity">
    <text evidence="2 6">Belongs to the transposase mutator family.</text>
</comment>
<accession>A0A1M6KZT1</accession>
<keyword evidence="6" id="KW-0814">Transposable element</keyword>
<dbReference type="PANTHER" id="PTHR33217">
    <property type="entry name" value="TRANSPOSASE FOR INSERTION SEQUENCE ELEMENT IS1081"/>
    <property type="match status" value="1"/>
</dbReference>
<sequence>MAQYNITINSEILHHLFLKGAKDEGMAKLFESILNQILQAQATEQIKAEPYERTEERQAYRNGYYPRNLVTRVGTLTLRVPRLRNGKLTTDIFRRYQRSEQALLLALMEMVVNGVSTRKIEEITYELCGTEFSKSTISELCKNLDPIITTWNSRPLRERSFPFVIVDAMVIKVREDGRVRQRGLLIAVGVNEEGYREVLGLMVGDSESEESWSEFFSRLKQRGLHGVDLVVSDHHNGLIRAIRQYFQGATWQRCQTHFMRNILDKTPKALQKEIHAKVRAIFEAPDAKTARMLLNQVLDEYRAKAAKAMDVLEEGFEDTIAVLELPERYRKRLRTTNSLERLNEEVRRRERVIRIFPNRESAIRLIGALLMEQDEKWASGKKYLDMAEYFEWQKEASKKSKEKVIQIR</sequence>
<dbReference type="GO" id="GO:0003677">
    <property type="term" value="F:DNA binding"/>
    <property type="evidence" value="ECO:0007669"/>
    <property type="project" value="UniProtKB-UniRule"/>
</dbReference>
<dbReference type="AlphaFoldDB" id="A0A1M6KZT1"/>
<dbReference type="InterPro" id="IPR001207">
    <property type="entry name" value="Transposase_mutator"/>
</dbReference>
<evidence type="ECO:0000256" key="3">
    <source>
        <dbReference type="ARBA" id="ARBA00022578"/>
    </source>
</evidence>
<dbReference type="OrthoDB" id="9779930at2"/>
<name>A0A1M6KZT1_9FIRM</name>
<comment type="function">
    <text evidence="1 6">Required for the transposition of the insertion element.</text>
</comment>
<dbReference type="EMBL" id="FQZP01000112">
    <property type="protein sequence ID" value="SHJ64485.1"/>
    <property type="molecule type" value="Genomic_DNA"/>
</dbReference>
<evidence type="ECO:0000256" key="5">
    <source>
        <dbReference type="ARBA" id="ARBA00023172"/>
    </source>
</evidence>
<dbReference type="RefSeq" id="WP_149679756.1">
    <property type="nucleotide sequence ID" value="NZ_FQZP01000112.1"/>
</dbReference>
<proteinExistence type="inferred from homology"/>
<dbReference type="GO" id="GO:0004803">
    <property type="term" value="F:transposase activity"/>
    <property type="evidence" value="ECO:0007669"/>
    <property type="project" value="UniProtKB-UniRule"/>
</dbReference>
<keyword evidence="5 6" id="KW-0233">DNA recombination</keyword>
<keyword evidence="8" id="KW-1185">Reference proteome</keyword>
<dbReference type="Pfam" id="PF00872">
    <property type="entry name" value="Transposase_mut"/>
    <property type="match status" value="1"/>
</dbReference>
<evidence type="ECO:0000256" key="2">
    <source>
        <dbReference type="ARBA" id="ARBA00010961"/>
    </source>
</evidence>
<evidence type="ECO:0000256" key="4">
    <source>
        <dbReference type="ARBA" id="ARBA00023125"/>
    </source>
</evidence>